<dbReference type="SUPFAM" id="SSF55874">
    <property type="entry name" value="ATPase domain of HSP90 chaperone/DNA topoisomerase II/histidine kinase"/>
    <property type="match status" value="1"/>
</dbReference>
<proteinExistence type="predicted"/>
<organism evidence="1 2">
    <name type="scientific">Amycolatopsis minnesotensis</name>
    <dbReference type="NCBI Taxonomy" id="337894"/>
    <lineage>
        <taxon>Bacteria</taxon>
        <taxon>Bacillati</taxon>
        <taxon>Actinomycetota</taxon>
        <taxon>Actinomycetes</taxon>
        <taxon>Pseudonocardiales</taxon>
        <taxon>Pseudonocardiaceae</taxon>
        <taxon>Amycolatopsis</taxon>
    </lineage>
</organism>
<protein>
    <submittedName>
        <fullName evidence="1">Molecular chaperone Hsp90</fullName>
    </submittedName>
</protein>
<dbReference type="Proteomes" id="UP001501116">
    <property type="component" value="Unassembled WGS sequence"/>
</dbReference>
<comment type="caution">
    <text evidence="1">The sequence shown here is derived from an EMBL/GenBank/DDBJ whole genome shotgun (WGS) entry which is preliminary data.</text>
</comment>
<sequence length="933" mass="98090">MTTDPFGTERLRASVLAAWRDSPTRFTEDTNAEYDLRVGGYRDRLFVELVQNAADAAALAGEPGTLRVSLKNGELRAANTGAALDAPGVASLASLRASAKDERAVGRFGVGFAAVLAVTAAPRIVSRTGGVAFSAARTREEAARAGDVPVLRLPWPVGEDEPPVPDGFDTEVRLPLDTGADALLDALAAEAADLLLALPWLARIEVGESVWTRATAGDVVELRGPDGTVRRWLTHAGWALRVDEDGRPEPLDTDVLHAPTPTDERLSLPARLMLSIPLEPSRRRVLPGTGARAALGAAAGDYLGLAGKVGAGHRAALVPRAGFPLSEVDGELRELVTRRLADEPWLPSSRGEVPGSAARVLTVDSPELVRLVAEFVPRLLDAPLCGHAAATALAPAGVAPIGAADVVEALTGADKPPSWWHGLYDVLKPLLESHAIAAEDLGAIPVPLADGRTLPGPRGTLLFGELLSEVDSIGLRVVHPEAVHPLLERLGAKRAEAPDLLDAPELRDAVERSAEDALSGLDTRPLASVVIRLLGMAPGAAGEWLSALALPCSHGWRRAGELVLPSSPLLAVFDGEVFEEDGPLAVLDADFADGCPVDVLTALGVLDTFAVVADDDPAAPDHDLPDEESWWDSRAKPPSRLYALRDLDLVADNAWPAALSLIEGRPETHRALHEPGGHTGWWLARYALLDGHPPVEWRLPEASAELGGLYDEVPDLGLSPALLAAVGVKARLGVADLDDAADLLERLGDPARTVPAGLLLSAHAALVDADLDLTELDAPDTVRVLDGSVADADAVTVLDAPWLLAVRSPATLAAAAEPHVRAARLAEILDLPLASESQPAVSGDGEYAPWAELPAVRIAAGLLGVALPDGGVLVHDELLAGGRGVRWWHDGRLHAEDSPEGLARAFAWAADRWDDRFALAALIEDAEPATWLG</sequence>
<dbReference type="RefSeq" id="WP_344431508.1">
    <property type="nucleotide sequence ID" value="NZ_BAAANN010000063.1"/>
</dbReference>
<gene>
    <name evidence="1" type="ORF">GCM10009754_83650</name>
</gene>
<dbReference type="InterPro" id="IPR036890">
    <property type="entry name" value="HATPase_C_sf"/>
</dbReference>
<evidence type="ECO:0000313" key="2">
    <source>
        <dbReference type="Proteomes" id="UP001501116"/>
    </source>
</evidence>
<accession>A0ABP5E8L6</accession>
<evidence type="ECO:0000313" key="1">
    <source>
        <dbReference type="EMBL" id="GAA1992062.1"/>
    </source>
</evidence>
<keyword evidence="2" id="KW-1185">Reference proteome</keyword>
<name>A0ABP5E8L6_9PSEU</name>
<dbReference type="NCBIfam" id="NF047352">
    <property type="entry name" value="P_loop_sacsin"/>
    <property type="match status" value="1"/>
</dbReference>
<dbReference type="EMBL" id="BAAANN010000063">
    <property type="protein sequence ID" value="GAA1992062.1"/>
    <property type="molecule type" value="Genomic_DNA"/>
</dbReference>
<reference evidence="2" key="1">
    <citation type="journal article" date="2019" name="Int. J. Syst. Evol. Microbiol.">
        <title>The Global Catalogue of Microorganisms (GCM) 10K type strain sequencing project: providing services to taxonomists for standard genome sequencing and annotation.</title>
        <authorList>
            <consortium name="The Broad Institute Genomics Platform"/>
            <consortium name="The Broad Institute Genome Sequencing Center for Infectious Disease"/>
            <person name="Wu L."/>
            <person name="Ma J."/>
        </authorList>
    </citation>
    <scope>NUCLEOTIDE SEQUENCE [LARGE SCALE GENOMIC DNA]</scope>
    <source>
        <strain evidence="2">JCM 14545</strain>
    </source>
</reference>